<dbReference type="KEGG" id="pvt:110085944"/>
<dbReference type="InterPro" id="IPR001304">
    <property type="entry name" value="C-type_lectin-like"/>
</dbReference>
<reference evidence="7" key="2">
    <citation type="submission" date="2025-08" db="UniProtKB">
        <authorList>
            <consortium name="RefSeq"/>
        </authorList>
    </citation>
    <scope>IDENTIFICATION</scope>
</reference>
<comment type="subcellular location">
    <subcellularLocation>
        <location evidence="1">Cell membrane</location>
        <topology evidence="1">Single-pass type II membrane protein</topology>
    </subcellularLocation>
    <subcellularLocation>
        <location evidence="2">Secreted</location>
    </subcellularLocation>
</comment>
<evidence type="ECO:0000259" key="5">
    <source>
        <dbReference type="PROSITE" id="PS50041"/>
    </source>
</evidence>
<dbReference type="SUPFAM" id="SSF56436">
    <property type="entry name" value="C-type lectin-like"/>
    <property type="match status" value="5"/>
</dbReference>
<name>A0A6J0UVJ7_9SAUR</name>
<dbReference type="Gene3D" id="3.10.100.10">
    <property type="entry name" value="Mannose-Binding Protein A, subunit A"/>
    <property type="match status" value="5"/>
</dbReference>
<dbReference type="InterPro" id="IPR050828">
    <property type="entry name" value="C-type_lectin/matrix_domain"/>
</dbReference>
<dbReference type="InterPro" id="IPR016187">
    <property type="entry name" value="CTDL_fold"/>
</dbReference>
<dbReference type="SMART" id="SM00034">
    <property type="entry name" value="CLECT"/>
    <property type="match status" value="5"/>
</dbReference>
<proteinExistence type="predicted"/>
<evidence type="ECO:0000256" key="4">
    <source>
        <dbReference type="SAM" id="Phobius"/>
    </source>
</evidence>
<dbReference type="PANTHER" id="PTHR45710:SF26">
    <property type="entry name" value="RH26557P"/>
    <property type="match status" value="1"/>
</dbReference>
<feature type="domain" description="C-type lectin" evidence="5">
    <location>
        <begin position="526"/>
        <end position="641"/>
    </location>
</feature>
<feature type="domain" description="C-type lectin" evidence="5">
    <location>
        <begin position="273"/>
        <end position="386"/>
    </location>
</feature>
<evidence type="ECO:0000313" key="7">
    <source>
        <dbReference type="RefSeq" id="XP_020662224.2"/>
    </source>
</evidence>
<keyword evidence="3" id="KW-0964">Secreted</keyword>
<keyword evidence="4" id="KW-0812">Transmembrane</keyword>
<sequence>MISGLYSLKCSLGAGWWYWKDKCYLIEKKRKVTWKVAQELCTRFKGTRLLQLETPDTKMWLRQMISEQMWIGIRWHSQKGEWQWGDGTKAQTNLHWLRIQRNARSGCGTLLNNQSNLLAAKCSEKLHFICERQENLNIFQEYKGHIIPQRQQALPNTFYTLQSAQEECIFERTTCTGVVFSQGHYYMVSGKTVFKSFNAEDILYLKSVCNPGFHGTNCQFRCQNCSNNLPCHAITGECVGTSLTQCSLDSSDPKCIQEAFPNPCPKKPKWYHYSKSCYYVEDSKTDTWANARFSCQGFKETDLVKITNSKEKMWVQQKGVDSWIGLTFCKQLYEYVWVDNSSSVFQNAWVIRRNRRYTKSHFDCGVAFKKFLSVTDCSHRRNWICKRGEDVDLFSEHKGRAFYLPSGKAPKYSTLDKAKQACLVSPNCTGVVEVEKNFTLHTGMEIYNTRDKKVKTWIKSECVAGRFGQMCEKMCRKCDDDDVLCNPHTGFCSDSLFCNKTDPTFSCEKGSIIGGRCPVEDGWIYWHGSCYYINRDKDEDWLYAREMCIRYKGTDLLWITNADEKKSLLSILPRGSYWSGLHGTWFCNHLHWSYRNTSYTHSEWLRTSSGTFSWNCCVELIVPEGSMPGNRCRRKKSWVCKKREEGTMDFRTFDGYFLVGIGEDSTAATHKSLSEAFEYCRFERRLCTAVQRITNQYITYLAKRLVFVNGSYAKLYTAYLKSACTPGYYGPQCSIKCTCNGTENCNPLSGQCAENEQCNEDYLTTDCEGGVINLKCPKDPGWWYWRGNCYYIETAKHLTWEEAKNFCMAYHETELLPLPQTKEEKIWLTSVLKEIVWLGSAVTKAKGTSNLEEIYRQSFSTCPQIDRNGTVRHVPCTSLAAWVCKRDVDAKMFWQYHGKLLILPLGERMYINMEHAKSACFLEDKCTGIAYWKKQYVPVRGKELILTKLQQDGAYMKTACSEGHFGAYCQEKCPECPRDRPCNRLTGNCAGEVTCPEKKDLKLCEVKLVSKFCYHSWTYFNGRCYYISSYGQINKSDAEYMCSLYKGARLLHLTTSEEKDWITKIISKRIWLHSVSPAFQSKIWLLPLDEKIYRTLTDIEELCLQLDPWLERLISIPCSQNASWVCEAPLASEQVDQPVKWWESMVTSLLVTIIILAITVVATFKYGQVPAATNEAKPQSF</sequence>
<protein>
    <submittedName>
        <fullName evidence="7">Macrophage mannose receptor 1-like</fullName>
    </submittedName>
</protein>
<dbReference type="PANTHER" id="PTHR45710">
    <property type="entry name" value="C-TYPE LECTIN DOMAIN-CONTAINING PROTEIN 180"/>
    <property type="match status" value="1"/>
</dbReference>
<feature type="domain" description="C-type lectin" evidence="5">
    <location>
        <begin position="1020"/>
        <end position="1127"/>
    </location>
</feature>
<evidence type="ECO:0000256" key="3">
    <source>
        <dbReference type="ARBA" id="ARBA00022525"/>
    </source>
</evidence>
<dbReference type="OrthoDB" id="9008589at2759"/>
<feature type="domain" description="C-type lectin" evidence="5">
    <location>
        <begin position="785"/>
        <end position="885"/>
    </location>
</feature>
<organism evidence="6 7">
    <name type="scientific">Pogona vitticeps</name>
    <name type="common">central bearded dragon</name>
    <dbReference type="NCBI Taxonomy" id="103695"/>
    <lineage>
        <taxon>Eukaryota</taxon>
        <taxon>Metazoa</taxon>
        <taxon>Chordata</taxon>
        <taxon>Craniata</taxon>
        <taxon>Vertebrata</taxon>
        <taxon>Euteleostomi</taxon>
        <taxon>Lepidosauria</taxon>
        <taxon>Squamata</taxon>
        <taxon>Bifurcata</taxon>
        <taxon>Unidentata</taxon>
        <taxon>Episquamata</taxon>
        <taxon>Toxicofera</taxon>
        <taxon>Iguania</taxon>
        <taxon>Acrodonta</taxon>
        <taxon>Agamidae</taxon>
        <taxon>Amphibolurinae</taxon>
        <taxon>Pogona</taxon>
    </lineage>
</organism>
<evidence type="ECO:0000313" key="6">
    <source>
        <dbReference type="Proteomes" id="UP001652642"/>
    </source>
</evidence>
<dbReference type="RefSeq" id="XP_020662224.2">
    <property type="nucleotide sequence ID" value="XM_020806565.2"/>
</dbReference>
<keyword evidence="4" id="KW-1133">Transmembrane helix</keyword>
<dbReference type="PROSITE" id="PS50041">
    <property type="entry name" value="C_TYPE_LECTIN_2"/>
    <property type="match status" value="5"/>
</dbReference>
<dbReference type="InParanoid" id="A0A6J0UVJ7"/>
<reference evidence="6" key="1">
    <citation type="submission" date="2025-05" db="UniProtKB">
        <authorList>
            <consortium name="RefSeq"/>
        </authorList>
    </citation>
    <scope>NUCLEOTIDE SEQUENCE [LARGE SCALE GENOMIC DNA]</scope>
</reference>
<keyword evidence="6" id="KW-1185">Reference proteome</keyword>
<dbReference type="CDD" id="cd00037">
    <property type="entry name" value="CLECT"/>
    <property type="match status" value="2"/>
</dbReference>
<dbReference type="GO" id="GO:0005576">
    <property type="term" value="C:extracellular region"/>
    <property type="evidence" value="ECO:0007669"/>
    <property type="project" value="UniProtKB-SubCell"/>
</dbReference>
<dbReference type="InterPro" id="IPR016186">
    <property type="entry name" value="C-type_lectin-like/link_sf"/>
</dbReference>
<dbReference type="Proteomes" id="UP001652642">
    <property type="component" value="Chromosome 2"/>
</dbReference>
<evidence type="ECO:0000256" key="1">
    <source>
        <dbReference type="ARBA" id="ARBA00004401"/>
    </source>
</evidence>
<accession>A0A6J0UVJ7</accession>
<dbReference type="Gene3D" id="2.170.300.10">
    <property type="entry name" value="Tie2 ligand-binding domain superfamily"/>
    <property type="match status" value="1"/>
</dbReference>
<feature type="transmembrane region" description="Helical" evidence="4">
    <location>
        <begin position="1141"/>
        <end position="1164"/>
    </location>
</feature>
<evidence type="ECO:0000256" key="2">
    <source>
        <dbReference type="ARBA" id="ARBA00004613"/>
    </source>
</evidence>
<dbReference type="GO" id="GO:0005886">
    <property type="term" value="C:plasma membrane"/>
    <property type="evidence" value="ECO:0007669"/>
    <property type="project" value="UniProtKB-SubCell"/>
</dbReference>
<gene>
    <name evidence="7" type="primary">LOC110085944</name>
</gene>
<dbReference type="GeneID" id="110085944"/>
<dbReference type="Pfam" id="PF00059">
    <property type="entry name" value="Lectin_C"/>
    <property type="match status" value="3"/>
</dbReference>
<keyword evidence="4" id="KW-0472">Membrane</keyword>
<feature type="domain" description="C-type lectin" evidence="5">
    <location>
        <begin position="19"/>
        <end position="131"/>
    </location>
</feature>